<organism evidence="1 2">
    <name type="scientific">Colletotrichum gloeosporioides (strain Cg-14)</name>
    <name type="common">Anthracnose fungus</name>
    <name type="synonym">Glomerella cingulata</name>
    <dbReference type="NCBI Taxonomy" id="1237896"/>
    <lineage>
        <taxon>Eukaryota</taxon>
        <taxon>Fungi</taxon>
        <taxon>Dikarya</taxon>
        <taxon>Ascomycota</taxon>
        <taxon>Pezizomycotina</taxon>
        <taxon>Sordariomycetes</taxon>
        <taxon>Hypocreomycetidae</taxon>
        <taxon>Glomerellales</taxon>
        <taxon>Glomerellaceae</taxon>
        <taxon>Colletotrichum</taxon>
        <taxon>Colletotrichum gloeosporioides species complex</taxon>
    </lineage>
</organism>
<name>T0KVC4_COLGC</name>
<sequence length="10" mass="1074">MSITGKVILI</sequence>
<proteinExistence type="predicted"/>
<dbReference type="HOGENOM" id="CLU_3438370_0_0_1"/>
<dbReference type="EMBL" id="AMYD01004357">
    <property type="protein sequence ID" value="EQB43291.1"/>
    <property type="molecule type" value="Genomic_DNA"/>
</dbReference>
<evidence type="ECO:0000313" key="1">
    <source>
        <dbReference type="EMBL" id="EQB43291.1"/>
    </source>
</evidence>
<dbReference type="Proteomes" id="UP000015530">
    <property type="component" value="Unassembled WGS sequence"/>
</dbReference>
<evidence type="ECO:0000313" key="2">
    <source>
        <dbReference type="Proteomes" id="UP000015530"/>
    </source>
</evidence>
<reference evidence="2" key="1">
    <citation type="journal article" date="2013" name="Mol. Plant Microbe Interact.">
        <title>Global aspects of pacC regulation of pathogenicity genes in Colletotrichum gloeosporioides as revealed by transcriptome analysis.</title>
        <authorList>
            <person name="Alkan N."/>
            <person name="Meng X."/>
            <person name="Friedlander G."/>
            <person name="Reuveni E."/>
            <person name="Sukno S."/>
            <person name="Sherman A."/>
            <person name="Thon M."/>
            <person name="Fluhr R."/>
            <person name="Prusky D."/>
        </authorList>
    </citation>
    <scope>NUCLEOTIDE SEQUENCE [LARGE SCALE GENOMIC DNA]</scope>
    <source>
        <strain evidence="2">Cg-14</strain>
    </source>
</reference>
<comment type="caution">
    <text evidence="1">The sequence shown here is derived from an EMBL/GenBank/DDBJ whole genome shotgun (WGS) entry which is preliminary data.</text>
</comment>
<protein>
    <submittedName>
        <fullName evidence="1">Uncharacterized protein</fullName>
    </submittedName>
</protein>
<gene>
    <name evidence="1" type="ORF">CGLO_18065</name>
</gene>
<accession>T0KVC4</accession>